<feature type="region of interest" description="Disordered" evidence="1">
    <location>
        <begin position="1"/>
        <end position="43"/>
    </location>
</feature>
<evidence type="ECO:0000313" key="2">
    <source>
        <dbReference type="EMBL" id="QIT48743.1"/>
    </source>
</evidence>
<dbReference type="AlphaFoldDB" id="A0AAE7CQI4"/>
<accession>A0AAE7CQI4</accession>
<feature type="compositionally biased region" description="Pro residues" evidence="1">
    <location>
        <begin position="238"/>
        <end position="249"/>
    </location>
</feature>
<name>A0AAE7CQI4_STRAT</name>
<feature type="region of interest" description="Disordered" evidence="1">
    <location>
        <begin position="221"/>
        <end position="255"/>
    </location>
</feature>
<reference evidence="2 3" key="1">
    <citation type="submission" date="2020-03" db="EMBL/GenBank/DDBJ databases">
        <title>Is there a link between lipid content and antibiotic production in Streptomyces?</title>
        <authorList>
            <person name="David M."/>
            <person name="Lejeune C."/>
            <person name="Abreu S."/>
            <person name="Thibessard A."/>
            <person name="Leblond P."/>
            <person name="Chaminade P."/>
            <person name="Virolle M.-J."/>
        </authorList>
    </citation>
    <scope>NUCLEOTIDE SEQUENCE [LARGE SCALE GENOMIC DNA]</scope>
    <source>
        <strain evidence="2 3">DSM 41481</strain>
    </source>
</reference>
<protein>
    <submittedName>
        <fullName evidence="2">Uncharacterized protein</fullName>
    </submittedName>
</protein>
<gene>
    <name evidence="2" type="ORF">HCX60_05030</name>
</gene>
<organism evidence="2 3">
    <name type="scientific">Streptomyces antibioticus</name>
    <dbReference type="NCBI Taxonomy" id="1890"/>
    <lineage>
        <taxon>Bacteria</taxon>
        <taxon>Bacillati</taxon>
        <taxon>Actinomycetota</taxon>
        <taxon>Actinomycetes</taxon>
        <taxon>Kitasatosporales</taxon>
        <taxon>Streptomycetaceae</taxon>
        <taxon>Streptomyces</taxon>
    </lineage>
</organism>
<evidence type="ECO:0000313" key="3">
    <source>
        <dbReference type="Proteomes" id="UP000502504"/>
    </source>
</evidence>
<proteinExistence type="predicted"/>
<evidence type="ECO:0000256" key="1">
    <source>
        <dbReference type="SAM" id="MobiDB-lite"/>
    </source>
</evidence>
<dbReference type="Proteomes" id="UP000502504">
    <property type="component" value="Chromosome"/>
</dbReference>
<sequence length="255" mass="28271">MTARRPRSSPPALAESSSPRVPLHEPDYELDGFGPADDGHEQHRHDLGISSLKVLGEYRTDTDSYFVLLDEGATWGIPGSPQLRAVHVSRDLSARTFEVDSKELPLYAMAQSYLIARGCPFDALNPPEGVHDPADDFTRALEARVRGDGDHFALLASYTADMRDPVETVVMLRSLDPQAVPEFRILLERFDWDSNTHTLREGGFETYPAVVEWWEAWSDEEAPALPPPAPTVRRSPAPTAPATPVPPVSRRPQGR</sequence>
<feature type="compositionally biased region" description="Low complexity" evidence="1">
    <location>
        <begin position="10"/>
        <end position="20"/>
    </location>
</feature>
<dbReference type="EMBL" id="CP050692">
    <property type="protein sequence ID" value="QIT48743.1"/>
    <property type="molecule type" value="Genomic_DNA"/>
</dbReference>